<dbReference type="Proteomes" id="UP000237968">
    <property type="component" value="Unassembled WGS sequence"/>
</dbReference>
<evidence type="ECO:0000313" key="6">
    <source>
        <dbReference type="EMBL" id="PRP92877.1"/>
    </source>
</evidence>
<dbReference type="GO" id="GO:0003677">
    <property type="term" value="F:DNA binding"/>
    <property type="evidence" value="ECO:0007669"/>
    <property type="project" value="UniProtKB-KW"/>
</dbReference>
<dbReference type="AlphaFoldDB" id="A0A2S9XJ64"/>
<evidence type="ECO:0000313" key="7">
    <source>
        <dbReference type="Proteomes" id="UP000237968"/>
    </source>
</evidence>
<evidence type="ECO:0000256" key="3">
    <source>
        <dbReference type="ARBA" id="ARBA00023163"/>
    </source>
</evidence>
<keyword evidence="7" id="KW-1185">Reference proteome</keyword>
<evidence type="ECO:0000259" key="5">
    <source>
        <dbReference type="PROSITE" id="PS50043"/>
    </source>
</evidence>
<sequence>MGTSNKVRVRFAVDDDEHADKIIALLEALGYAPVREIDHDSTQTRLRWAVARLTTQARLTERERDILSRVLHGRQNAEIGDELGISKATVKWHMHNIFTKTGAGSREALLREALQLGGGARREKPRGDERELSSTTPVSDDGDKADAGDPGDDENA</sequence>
<comment type="caution">
    <text evidence="6">The sequence shown here is derived from an EMBL/GenBank/DDBJ whole genome shotgun (WGS) entry which is preliminary data.</text>
</comment>
<dbReference type="PROSITE" id="PS50043">
    <property type="entry name" value="HTH_LUXR_2"/>
    <property type="match status" value="1"/>
</dbReference>
<feature type="domain" description="HTH luxR-type" evidence="5">
    <location>
        <begin position="52"/>
        <end position="117"/>
    </location>
</feature>
<evidence type="ECO:0000256" key="2">
    <source>
        <dbReference type="ARBA" id="ARBA00023125"/>
    </source>
</evidence>
<gene>
    <name evidence="6" type="primary">fixJ_2</name>
    <name evidence="6" type="ORF">ENSA5_46420</name>
</gene>
<evidence type="ECO:0000256" key="1">
    <source>
        <dbReference type="ARBA" id="ARBA00023015"/>
    </source>
</evidence>
<dbReference type="EMBL" id="PVNK01000201">
    <property type="protein sequence ID" value="PRP92877.1"/>
    <property type="molecule type" value="Genomic_DNA"/>
</dbReference>
<dbReference type="SMART" id="SM00421">
    <property type="entry name" value="HTH_LUXR"/>
    <property type="match status" value="1"/>
</dbReference>
<dbReference type="Gene3D" id="1.10.10.10">
    <property type="entry name" value="Winged helix-like DNA-binding domain superfamily/Winged helix DNA-binding domain"/>
    <property type="match status" value="1"/>
</dbReference>
<dbReference type="GO" id="GO:0006355">
    <property type="term" value="P:regulation of DNA-templated transcription"/>
    <property type="evidence" value="ECO:0007669"/>
    <property type="project" value="InterPro"/>
</dbReference>
<feature type="region of interest" description="Disordered" evidence="4">
    <location>
        <begin position="115"/>
        <end position="156"/>
    </location>
</feature>
<dbReference type="CDD" id="cd06170">
    <property type="entry name" value="LuxR_C_like"/>
    <property type="match status" value="1"/>
</dbReference>
<protein>
    <submittedName>
        <fullName evidence="6">Transcriptional regulatory protein FixJ</fullName>
    </submittedName>
</protein>
<dbReference type="SUPFAM" id="SSF46894">
    <property type="entry name" value="C-terminal effector domain of the bipartite response regulators"/>
    <property type="match status" value="1"/>
</dbReference>
<keyword evidence="2" id="KW-0238">DNA-binding</keyword>
<keyword evidence="1" id="KW-0805">Transcription regulation</keyword>
<dbReference type="PRINTS" id="PR00038">
    <property type="entry name" value="HTHLUXR"/>
</dbReference>
<dbReference type="PANTHER" id="PTHR44688">
    <property type="entry name" value="DNA-BINDING TRANSCRIPTIONAL ACTIVATOR DEVR_DOSR"/>
    <property type="match status" value="1"/>
</dbReference>
<organism evidence="6 7">
    <name type="scientific">Enhygromyxa salina</name>
    <dbReference type="NCBI Taxonomy" id="215803"/>
    <lineage>
        <taxon>Bacteria</taxon>
        <taxon>Pseudomonadati</taxon>
        <taxon>Myxococcota</taxon>
        <taxon>Polyangia</taxon>
        <taxon>Nannocystales</taxon>
        <taxon>Nannocystaceae</taxon>
        <taxon>Enhygromyxa</taxon>
    </lineage>
</organism>
<dbReference type="Pfam" id="PF00196">
    <property type="entry name" value="GerE"/>
    <property type="match status" value="1"/>
</dbReference>
<dbReference type="InterPro" id="IPR000792">
    <property type="entry name" value="Tscrpt_reg_LuxR_C"/>
</dbReference>
<accession>A0A2S9XJ64</accession>
<dbReference type="PANTHER" id="PTHR44688:SF16">
    <property type="entry name" value="DNA-BINDING TRANSCRIPTIONAL ACTIVATOR DEVR_DOSR"/>
    <property type="match status" value="1"/>
</dbReference>
<dbReference type="InterPro" id="IPR036388">
    <property type="entry name" value="WH-like_DNA-bd_sf"/>
</dbReference>
<proteinExistence type="predicted"/>
<evidence type="ECO:0000256" key="4">
    <source>
        <dbReference type="SAM" id="MobiDB-lite"/>
    </source>
</evidence>
<dbReference type="RefSeq" id="WP_106393902.1">
    <property type="nucleotide sequence ID" value="NZ_PVNK01000201.1"/>
</dbReference>
<keyword evidence="3" id="KW-0804">Transcription</keyword>
<name>A0A2S9XJ64_9BACT</name>
<dbReference type="OrthoDB" id="5512014at2"/>
<reference evidence="6 7" key="1">
    <citation type="submission" date="2018-03" db="EMBL/GenBank/DDBJ databases">
        <title>Draft Genome Sequences of the Obligatory Marine Myxobacteria Enhygromyxa salina SWB005.</title>
        <authorList>
            <person name="Poehlein A."/>
            <person name="Moghaddam J.A."/>
            <person name="Harms H."/>
            <person name="Alanjari M."/>
            <person name="Koenig G.M."/>
            <person name="Daniel R."/>
            <person name="Schaeberle T.F."/>
        </authorList>
    </citation>
    <scope>NUCLEOTIDE SEQUENCE [LARGE SCALE GENOMIC DNA]</scope>
    <source>
        <strain evidence="6 7">SWB005</strain>
    </source>
</reference>
<feature type="compositionally biased region" description="Basic and acidic residues" evidence="4">
    <location>
        <begin position="120"/>
        <end position="132"/>
    </location>
</feature>
<dbReference type="InterPro" id="IPR016032">
    <property type="entry name" value="Sig_transdc_resp-reg_C-effctor"/>
</dbReference>
<dbReference type="PROSITE" id="PS00622">
    <property type="entry name" value="HTH_LUXR_1"/>
    <property type="match status" value="1"/>
</dbReference>